<evidence type="ECO:0000313" key="2">
    <source>
        <dbReference type="EMBL" id="KAF4131773.1"/>
    </source>
</evidence>
<proteinExistence type="predicted"/>
<accession>A0A833SZL3</accession>
<dbReference type="Proteomes" id="UP000704712">
    <property type="component" value="Unassembled WGS sequence"/>
</dbReference>
<gene>
    <name evidence="1" type="ORF">GN244_ATG07441</name>
    <name evidence="2" type="ORF">GN958_ATG19030</name>
</gene>
<evidence type="ECO:0008006" key="4">
    <source>
        <dbReference type="Google" id="ProtNLM"/>
    </source>
</evidence>
<dbReference type="AlphaFoldDB" id="A0A833SZL3"/>
<reference evidence="1" key="1">
    <citation type="submission" date="2020-04" db="EMBL/GenBank/DDBJ databases">
        <title>Hybrid Assembly of Korean Phytophthora infestans isolates.</title>
        <authorList>
            <person name="Prokchorchik M."/>
            <person name="Lee Y."/>
            <person name="Seo J."/>
            <person name="Cho J.-H."/>
            <person name="Park Y.-E."/>
            <person name="Jang D.-C."/>
            <person name="Im J.-S."/>
            <person name="Choi J.-G."/>
            <person name="Park H.-J."/>
            <person name="Lee G.-B."/>
            <person name="Lee Y.-G."/>
            <person name="Hong S.-Y."/>
            <person name="Cho K."/>
            <person name="Sohn K.H."/>
        </authorList>
    </citation>
    <scope>NUCLEOTIDE SEQUENCE</scope>
    <source>
        <strain evidence="1">KR_1_A1</strain>
        <strain evidence="2">KR_2_A2</strain>
    </source>
</reference>
<dbReference type="EMBL" id="JAACNO010002676">
    <property type="protein sequence ID" value="KAF4131773.1"/>
    <property type="molecule type" value="Genomic_DNA"/>
</dbReference>
<evidence type="ECO:0000313" key="1">
    <source>
        <dbReference type="EMBL" id="KAF4040254.1"/>
    </source>
</evidence>
<sequence length="185" mass="21592">MCTKYNVTTATPSLQQLQKLEIFPTRCSELLSPSFLDTIDHIEINDTVERDGVVFYRIDVFLTHKTSHIPTIKSTVVSDQPDYQLERRFNEFANLRYKVWMYAQRQHEDGYRCQYCSEFMSFIIHSMSQPRALIKLATGVQTRKKLLAAFCNVFITKAQAHKAHFPGWCTGYPSIPHVVDDFFRK</sequence>
<evidence type="ECO:0000313" key="3">
    <source>
        <dbReference type="Proteomes" id="UP000602510"/>
    </source>
</evidence>
<organism evidence="1 3">
    <name type="scientific">Phytophthora infestans</name>
    <name type="common">Potato late blight agent</name>
    <name type="synonym">Botrytis infestans</name>
    <dbReference type="NCBI Taxonomy" id="4787"/>
    <lineage>
        <taxon>Eukaryota</taxon>
        <taxon>Sar</taxon>
        <taxon>Stramenopiles</taxon>
        <taxon>Oomycota</taxon>
        <taxon>Peronosporomycetes</taxon>
        <taxon>Peronosporales</taxon>
        <taxon>Peronosporaceae</taxon>
        <taxon>Phytophthora</taxon>
    </lineage>
</organism>
<comment type="caution">
    <text evidence="1">The sequence shown here is derived from an EMBL/GenBank/DDBJ whole genome shotgun (WGS) entry which is preliminary data.</text>
</comment>
<keyword evidence="3" id="KW-1185">Reference proteome</keyword>
<dbReference type="Proteomes" id="UP000602510">
    <property type="component" value="Unassembled WGS sequence"/>
</dbReference>
<protein>
    <recommendedName>
        <fullName evidence="4">PX domain-containing protein</fullName>
    </recommendedName>
</protein>
<name>A0A833SZL3_PHYIN</name>
<dbReference type="EMBL" id="WSZM01000149">
    <property type="protein sequence ID" value="KAF4040254.1"/>
    <property type="molecule type" value="Genomic_DNA"/>
</dbReference>